<reference evidence="1" key="1">
    <citation type="journal article" date="2015" name="Nature">
        <title>Complex archaea that bridge the gap between prokaryotes and eukaryotes.</title>
        <authorList>
            <person name="Spang A."/>
            <person name="Saw J.H."/>
            <person name="Jorgensen S.L."/>
            <person name="Zaremba-Niedzwiedzka K."/>
            <person name="Martijn J."/>
            <person name="Lind A.E."/>
            <person name="van Eijk R."/>
            <person name="Schleper C."/>
            <person name="Guy L."/>
            <person name="Ettema T.J."/>
        </authorList>
    </citation>
    <scope>NUCLEOTIDE SEQUENCE</scope>
</reference>
<proteinExistence type="predicted"/>
<comment type="caution">
    <text evidence="1">The sequence shown here is derived from an EMBL/GenBank/DDBJ whole genome shotgun (WGS) entry which is preliminary data.</text>
</comment>
<dbReference type="EMBL" id="LAZR01000422">
    <property type="protein sequence ID" value="KKN69607.1"/>
    <property type="molecule type" value="Genomic_DNA"/>
</dbReference>
<dbReference type="AlphaFoldDB" id="A0A0F9T410"/>
<name>A0A0F9T410_9ZZZZ</name>
<protein>
    <submittedName>
        <fullName evidence="1">Uncharacterized protein</fullName>
    </submittedName>
</protein>
<organism evidence="1">
    <name type="scientific">marine sediment metagenome</name>
    <dbReference type="NCBI Taxonomy" id="412755"/>
    <lineage>
        <taxon>unclassified sequences</taxon>
        <taxon>metagenomes</taxon>
        <taxon>ecological metagenomes</taxon>
    </lineage>
</organism>
<gene>
    <name evidence="1" type="ORF">LCGC14_0439100</name>
</gene>
<sequence>MKNMAEEERTESYGHSLVIAKKVVEIEGRFVEVRLLEMEYGERKRIVARCRWANRDALSIRKSYEKGFEEGKKWQKKKE</sequence>
<accession>A0A0F9T410</accession>
<evidence type="ECO:0000313" key="1">
    <source>
        <dbReference type="EMBL" id="KKN69607.1"/>
    </source>
</evidence>